<comment type="caution">
    <text evidence="1">The sequence shown here is derived from an EMBL/GenBank/DDBJ whole genome shotgun (WGS) entry which is preliminary data.</text>
</comment>
<dbReference type="PATRIC" id="fig|471514.4.peg.576"/>
<dbReference type="InterPro" id="IPR024078">
    <property type="entry name" value="LmbE-like_dom_sf"/>
</dbReference>
<dbReference type="Gene3D" id="3.40.50.10320">
    <property type="entry name" value="LmbE-like"/>
    <property type="match status" value="1"/>
</dbReference>
<keyword evidence="2" id="KW-1185">Reference proteome</keyword>
<reference evidence="1 2" key="1">
    <citation type="submission" date="2015-09" db="EMBL/GenBank/DDBJ databases">
        <title>Draft genome sequence of Alicyclobacillus ferrooxydans DSM 22381.</title>
        <authorList>
            <person name="Hemp J."/>
        </authorList>
    </citation>
    <scope>NUCLEOTIDE SEQUENCE [LARGE SCALE GENOMIC DNA]</scope>
    <source>
        <strain evidence="1 2">TC-34</strain>
    </source>
</reference>
<evidence type="ECO:0000313" key="1">
    <source>
        <dbReference type="EMBL" id="KPV45082.1"/>
    </source>
</evidence>
<dbReference type="Pfam" id="PF02585">
    <property type="entry name" value="PIG-L"/>
    <property type="match status" value="1"/>
</dbReference>
<gene>
    <name evidence="1" type="ORF">AN477_03550</name>
</gene>
<sequence>MNIQSLLGLPDVLTVKKVVAVQPHPDDIEVNIAGTLLQLHRTGCEIVFVTVTDGRAGAWGDVQDADEIVRIRETERIEAGKLLGVHKHITLGFPDGGEYAVSDVTAKLVAVFREEKPDLVFSVDPWMPYEAHPDHVKVGQAVSQAVLFANNAILHPVVSAAPFQVPQIAFYATSYPNRFVELTEEDFQHKLNAILTHRSQFDNEMWPFIQQYFAVAAKEAYQVVHKDDSVSSEGYAEPLKVLSHLQLHSIPSTLYS</sequence>
<dbReference type="SUPFAM" id="SSF102588">
    <property type="entry name" value="LmbE-like"/>
    <property type="match status" value="1"/>
</dbReference>
<organism evidence="1 2">
    <name type="scientific">Alicyclobacillus ferrooxydans</name>
    <dbReference type="NCBI Taxonomy" id="471514"/>
    <lineage>
        <taxon>Bacteria</taxon>
        <taxon>Bacillati</taxon>
        <taxon>Bacillota</taxon>
        <taxon>Bacilli</taxon>
        <taxon>Bacillales</taxon>
        <taxon>Alicyclobacillaceae</taxon>
        <taxon>Alicyclobacillus</taxon>
    </lineage>
</organism>
<dbReference type="GO" id="GO:0016811">
    <property type="term" value="F:hydrolase activity, acting on carbon-nitrogen (but not peptide) bonds, in linear amides"/>
    <property type="evidence" value="ECO:0007669"/>
    <property type="project" value="TreeGrafter"/>
</dbReference>
<dbReference type="OrthoDB" id="9778719at2"/>
<evidence type="ECO:0000313" key="2">
    <source>
        <dbReference type="Proteomes" id="UP000050482"/>
    </source>
</evidence>
<dbReference type="PANTHER" id="PTHR12993:SF11">
    <property type="entry name" value="N-ACETYLGLUCOSAMINYL-PHOSPHATIDYLINOSITOL DE-N-ACETYLASE"/>
    <property type="match status" value="1"/>
</dbReference>
<proteinExistence type="predicted"/>
<protein>
    <submittedName>
        <fullName evidence="1">GlcNAc-PI de-N-acetylase</fullName>
    </submittedName>
</protein>
<dbReference type="Proteomes" id="UP000050482">
    <property type="component" value="Unassembled WGS sequence"/>
</dbReference>
<dbReference type="RefSeq" id="WP_054967805.1">
    <property type="nucleotide sequence ID" value="NZ_LJCO01000014.1"/>
</dbReference>
<name>A0A0P9F151_9BACL</name>
<dbReference type="PANTHER" id="PTHR12993">
    <property type="entry name" value="N-ACETYLGLUCOSAMINYL-PHOSPHATIDYLINOSITOL DE-N-ACETYLASE-RELATED"/>
    <property type="match status" value="1"/>
</dbReference>
<dbReference type="InterPro" id="IPR003737">
    <property type="entry name" value="GlcNAc_PI_deacetylase-related"/>
</dbReference>
<dbReference type="EMBL" id="LJCO01000014">
    <property type="protein sequence ID" value="KPV45082.1"/>
    <property type="molecule type" value="Genomic_DNA"/>
</dbReference>
<accession>A0A0P9F151</accession>
<dbReference type="AlphaFoldDB" id="A0A0P9F151"/>
<dbReference type="STRING" id="471514.AN477_03550"/>